<reference evidence="2" key="2">
    <citation type="submission" date="2023-05" db="EMBL/GenBank/DDBJ databases">
        <authorList>
            <consortium name="Lawrence Berkeley National Laboratory"/>
            <person name="Steindorff A."/>
            <person name="Hensen N."/>
            <person name="Bonometti L."/>
            <person name="Westerberg I."/>
            <person name="Brannstrom I.O."/>
            <person name="Guillou S."/>
            <person name="Cros-Aarteil S."/>
            <person name="Calhoun S."/>
            <person name="Haridas S."/>
            <person name="Kuo A."/>
            <person name="Mondo S."/>
            <person name="Pangilinan J."/>
            <person name="Riley R."/>
            <person name="Labutti K."/>
            <person name="Andreopoulos B."/>
            <person name="Lipzen A."/>
            <person name="Chen C."/>
            <person name="Yanf M."/>
            <person name="Daum C."/>
            <person name="Ng V."/>
            <person name="Clum A."/>
            <person name="Ohm R."/>
            <person name="Martin F."/>
            <person name="Silar P."/>
            <person name="Natvig D."/>
            <person name="Lalanne C."/>
            <person name="Gautier V."/>
            <person name="Ament-Velasquez S.L."/>
            <person name="Kruys A."/>
            <person name="Hutchinson M.I."/>
            <person name="Powell A.J."/>
            <person name="Barry K."/>
            <person name="Miller A.N."/>
            <person name="Grigoriev I.V."/>
            <person name="Debuchy R."/>
            <person name="Gladieux P."/>
            <person name="Thoren M.H."/>
            <person name="Johannesson H."/>
        </authorList>
    </citation>
    <scope>NUCLEOTIDE SEQUENCE</scope>
    <source>
        <strain evidence="2">PSN243</strain>
    </source>
</reference>
<evidence type="ECO:0000259" key="1">
    <source>
        <dbReference type="Pfam" id="PF06985"/>
    </source>
</evidence>
<keyword evidence="3" id="KW-1185">Reference proteome</keyword>
<dbReference type="PANTHER" id="PTHR24148:SF64">
    <property type="entry name" value="HETEROKARYON INCOMPATIBILITY DOMAIN-CONTAINING PROTEIN"/>
    <property type="match status" value="1"/>
</dbReference>
<dbReference type="InterPro" id="IPR010730">
    <property type="entry name" value="HET"/>
</dbReference>
<accession>A0AAV9GEA0</accession>
<feature type="domain" description="Heterokaryon incompatibility" evidence="1">
    <location>
        <begin position="58"/>
        <end position="218"/>
    </location>
</feature>
<evidence type="ECO:0000313" key="3">
    <source>
        <dbReference type="Proteomes" id="UP001321760"/>
    </source>
</evidence>
<proteinExistence type="predicted"/>
<dbReference type="Pfam" id="PF06985">
    <property type="entry name" value="HET"/>
    <property type="match status" value="1"/>
</dbReference>
<protein>
    <submittedName>
        <fullName evidence="2">Heterokaryon incompatibility protein-domain-containing protein</fullName>
    </submittedName>
</protein>
<dbReference type="PANTHER" id="PTHR24148">
    <property type="entry name" value="ANKYRIN REPEAT DOMAIN-CONTAINING PROTEIN 39 HOMOLOG-RELATED"/>
    <property type="match status" value="1"/>
</dbReference>
<sequence>MSQNPNERISSLLYTSLPTAGGNGPYIRLISVALDVDAAEIQCRLDVAPLAEVTSCQYFALSYVWGDASDTEIIKVNGHDFHATKNLVAALRQLRVSHSHETGALWVDAICINQADISERSSQVKMMDQIYKNATEVLCWLGEEDEVSTVAMRLVNALCQDIHESSDMSANEGEQPGLAPLKDPFYLDNIRKLPQESILSLSVFSQRPYWTRIWTLQEMVLAGSCKLICGSRSCYLQHIEDVVDWVHHPTVEALILAGEPPVGIPAKVWSFVTWIYRNSQVSLPVMEVWVMRRTLAAQAQNYHSAHQTTLNFLSFARVREATDIRDKLYGLSGICDIGVDIDYATEPRTLFSRFAAQMFSKASDIVYLLKNAGVSHVSAIPSLPTWVPDWVHHGHTAQGRFKANEGSPLSAQAVNVKEDQLCVFGVQLDTIKETLPAYTITTHEDEFQDVARIMEFLLQHNARAILDCMLPGSPEDYPHGTGVTMLQAVLTLFLTDVDLRTRRKLDFSHHEPLPPLIKCLLSALPPSDSMVEWWDNDDRLSDNTTAHHPANTMTQVLSSRRDEIISTQKLLQDARACYDEQVFVDFMRYNPFSTMTRPFRTQTGYIGCASSMAKPGDAVCVLGSCSMPVIFRRVESEYEFVSVAHVVGALYGEVWVDLMGGRTEVQEFCLR</sequence>
<organism evidence="2 3">
    <name type="scientific">Podospora aff. communis PSN243</name>
    <dbReference type="NCBI Taxonomy" id="3040156"/>
    <lineage>
        <taxon>Eukaryota</taxon>
        <taxon>Fungi</taxon>
        <taxon>Dikarya</taxon>
        <taxon>Ascomycota</taxon>
        <taxon>Pezizomycotina</taxon>
        <taxon>Sordariomycetes</taxon>
        <taxon>Sordariomycetidae</taxon>
        <taxon>Sordariales</taxon>
        <taxon>Podosporaceae</taxon>
        <taxon>Podospora</taxon>
    </lineage>
</organism>
<dbReference type="AlphaFoldDB" id="A0AAV9GEA0"/>
<comment type="caution">
    <text evidence="2">The sequence shown here is derived from an EMBL/GenBank/DDBJ whole genome shotgun (WGS) entry which is preliminary data.</text>
</comment>
<dbReference type="Proteomes" id="UP001321760">
    <property type="component" value="Unassembled WGS sequence"/>
</dbReference>
<name>A0AAV9GEA0_9PEZI</name>
<dbReference type="InterPro" id="IPR052895">
    <property type="entry name" value="HetReg/Transcr_Mod"/>
</dbReference>
<gene>
    <name evidence="2" type="ORF">QBC34DRAFT_468863</name>
</gene>
<reference evidence="2" key="1">
    <citation type="journal article" date="2023" name="Mol. Phylogenet. Evol.">
        <title>Genome-scale phylogeny and comparative genomics of the fungal order Sordariales.</title>
        <authorList>
            <person name="Hensen N."/>
            <person name="Bonometti L."/>
            <person name="Westerberg I."/>
            <person name="Brannstrom I.O."/>
            <person name="Guillou S."/>
            <person name="Cros-Aarteil S."/>
            <person name="Calhoun S."/>
            <person name="Haridas S."/>
            <person name="Kuo A."/>
            <person name="Mondo S."/>
            <person name="Pangilinan J."/>
            <person name="Riley R."/>
            <person name="LaButti K."/>
            <person name="Andreopoulos B."/>
            <person name="Lipzen A."/>
            <person name="Chen C."/>
            <person name="Yan M."/>
            <person name="Daum C."/>
            <person name="Ng V."/>
            <person name="Clum A."/>
            <person name="Steindorff A."/>
            <person name="Ohm R.A."/>
            <person name="Martin F."/>
            <person name="Silar P."/>
            <person name="Natvig D.O."/>
            <person name="Lalanne C."/>
            <person name="Gautier V."/>
            <person name="Ament-Velasquez S.L."/>
            <person name="Kruys A."/>
            <person name="Hutchinson M.I."/>
            <person name="Powell A.J."/>
            <person name="Barry K."/>
            <person name="Miller A.N."/>
            <person name="Grigoriev I.V."/>
            <person name="Debuchy R."/>
            <person name="Gladieux P."/>
            <person name="Hiltunen Thoren M."/>
            <person name="Johannesson H."/>
        </authorList>
    </citation>
    <scope>NUCLEOTIDE SEQUENCE</scope>
    <source>
        <strain evidence="2">PSN243</strain>
    </source>
</reference>
<evidence type="ECO:0000313" key="2">
    <source>
        <dbReference type="EMBL" id="KAK4446770.1"/>
    </source>
</evidence>
<dbReference type="EMBL" id="MU865954">
    <property type="protein sequence ID" value="KAK4446770.1"/>
    <property type="molecule type" value="Genomic_DNA"/>
</dbReference>